<dbReference type="Pfam" id="PF00431">
    <property type="entry name" value="CUB"/>
    <property type="match status" value="2"/>
</dbReference>
<dbReference type="GO" id="GO:0008270">
    <property type="term" value="F:zinc ion binding"/>
    <property type="evidence" value="ECO:0007669"/>
    <property type="project" value="UniProtKB-UniRule"/>
</dbReference>
<keyword evidence="5 9" id="KW-0862">Zinc</keyword>
<dbReference type="InterPro" id="IPR024079">
    <property type="entry name" value="MetalloPept_cat_dom_sf"/>
</dbReference>
<dbReference type="InterPro" id="IPR006026">
    <property type="entry name" value="Peptidase_Metallo"/>
</dbReference>
<dbReference type="SUPFAM" id="SSF49854">
    <property type="entry name" value="Spermadhesin, CUB domain"/>
    <property type="match status" value="2"/>
</dbReference>
<feature type="domain" description="CUB" evidence="11">
    <location>
        <begin position="442"/>
        <end position="560"/>
    </location>
</feature>
<dbReference type="InterPro" id="IPR000742">
    <property type="entry name" value="EGF"/>
</dbReference>
<dbReference type="SUPFAM" id="SSF55486">
    <property type="entry name" value="Metalloproteases ('zincins'), catalytic domain"/>
    <property type="match status" value="1"/>
</dbReference>
<dbReference type="PANTHER" id="PTHR10127">
    <property type="entry name" value="DISCOIDIN, CUB, EGF, LAMININ , AND ZINC METALLOPROTEASE DOMAIN CONTAINING"/>
    <property type="match status" value="1"/>
</dbReference>
<evidence type="ECO:0000259" key="11">
    <source>
        <dbReference type="PROSITE" id="PS01180"/>
    </source>
</evidence>
<feature type="signal peptide" evidence="10">
    <location>
        <begin position="1"/>
        <end position="20"/>
    </location>
</feature>
<feature type="domain" description="EGF-like" evidence="12">
    <location>
        <begin position="273"/>
        <end position="314"/>
    </location>
</feature>
<evidence type="ECO:0000256" key="2">
    <source>
        <dbReference type="ARBA" id="ARBA00022670"/>
    </source>
</evidence>
<dbReference type="FunFam" id="2.60.120.290:FF:000013">
    <property type="entry name" value="Membrane frizzled-related protein"/>
    <property type="match status" value="2"/>
</dbReference>
<dbReference type="PROSITE" id="PS01180">
    <property type="entry name" value="CUB"/>
    <property type="match status" value="2"/>
</dbReference>
<feature type="disulfide bond" evidence="8">
    <location>
        <begin position="277"/>
        <end position="287"/>
    </location>
</feature>
<evidence type="ECO:0000259" key="12">
    <source>
        <dbReference type="PROSITE" id="PS50026"/>
    </source>
</evidence>
<feature type="binding site" evidence="9">
    <location>
        <position position="183"/>
    </location>
    <ligand>
        <name>Zn(2+)</name>
        <dbReference type="ChEBI" id="CHEBI:29105"/>
        <note>catalytic</note>
    </ligand>
</feature>
<evidence type="ECO:0000256" key="10">
    <source>
        <dbReference type="RuleBase" id="RU361183"/>
    </source>
</evidence>
<keyword evidence="6 9" id="KW-0482">Metalloprotease</keyword>
<dbReference type="EC" id="3.4.24.-" evidence="10"/>
<evidence type="ECO:0000256" key="3">
    <source>
        <dbReference type="ARBA" id="ARBA00022723"/>
    </source>
</evidence>
<evidence type="ECO:0000256" key="6">
    <source>
        <dbReference type="ARBA" id="ARBA00023049"/>
    </source>
</evidence>
<feature type="active site" evidence="9">
    <location>
        <position position="174"/>
    </location>
</feature>
<keyword evidence="3 9" id="KW-0479">Metal-binding</keyword>
<dbReference type="PROSITE" id="PS51864">
    <property type="entry name" value="ASTACIN"/>
    <property type="match status" value="1"/>
</dbReference>
<evidence type="ECO:0000256" key="1">
    <source>
        <dbReference type="ARBA" id="ARBA00022536"/>
    </source>
</evidence>
<keyword evidence="2 9" id="KW-0645">Protease</keyword>
<feature type="domain" description="Peptidase M12A" evidence="13">
    <location>
        <begin position="78"/>
        <end position="282"/>
    </location>
</feature>
<dbReference type="InterPro" id="IPR000859">
    <property type="entry name" value="CUB_dom"/>
</dbReference>
<evidence type="ECO:0000256" key="8">
    <source>
        <dbReference type="PROSITE-ProRule" id="PRU00076"/>
    </source>
</evidence>
<name>A0A914B7D7_PATMI</name>
<dbReference type="CDD" id="cd00054">
    <property type="entry name" value="EGF_CA"/>
    <property type="match status" value="1"/>
</dbReference>
<comment type="cofactor">
    <cofactor evidence="9 10">
        <name>Zn(2+)</name>
        <dbReference type="ChEBI" id="CHEBI:29105"/>
    </cofactor>
    <text evidence="9 10">Binds 1 zinc ion per subunit.</text>
</comment>
<dbReference type="Gene3D" id="2.60.120.290">
    <property type="entry name" value="Spermadhesin, CUB domain"/>
    <property type="match status" value="2"/>
</dbReference>
<dbReference type="OrthoDB" id="10017459at2759"/>
<dbReference type="GO" id="GO:0006508">
    <property type="term" value="P:proteolysis"/>
    <property type="evidence" value="ECO:0007669"/>
    <property type="project" value="UniProtKB-KW"/>
</dbReference>
<evidence type="ECO:0000313" key="14">
    <source>
        <dbReference type="EnsemblMetazoa" id="XP_038071725.1"/>
    </source>
</evidence>
<dbReference type="CDD" id="cd00041">
    <property type="entry name" value="CUB"/>
    <property type="match status" value="2"/>
</dbReference>
<keyword evidence="7 8" id="KW-1015">Disulfide bond</keyword>
<dbReference type="Proteomes" id="UP000887568">
    <property type="component" value="Unplaced"/>
</dbReference>
<evidence type="ECO:0000313" key="15">
    <source>
        <dbReference type="Proteomes" id="UP000887568"/>
    </source>
</evidence>
<dbReference type="SMART" id="SM00042">
    <property type="entry name" value="CUB"/>
    <property type="match status" value="2"/>
</dbReference>
<dbReference type="PROSITE" id="PS00022">
    <property type="entry name" value="EGF_1"/>
    <property type="match status" value="1"/>
</dbReference>
<dbReference type="PROSITE" id="PS01186">
    <property type="entry name" value="EGF_2"/>
    <property type="match status" value="1"/>
</dbReference>
<dbReference type="GeneID" id="119740470"/>
<proteinExistence type="predicted"/>
<dbReference type="InterPro" id="IPR001506">
    <property type="entry name" value="Peptidase_M12A"/>
</dbReference>
<comment type="caution">
    <text evidence="8">Lacks conserved residue(s) required for the propagation of feature annotation.</text>
</comment>
<accession>A0A914B7D7</accession>
<reference evidence="14" key="1">
    <citation type="submission" date="2022-11" db="UniProtKB">
        <authorList>
            <consortium name="EnsemblMetazoa"/>
        </authorList>
    </citation>
    <scope>IDENTIFICATION</scope>
</reference>
<dbReference type="GO" id="GO:0004222">
    <property type="term" value="F:metalloendopeptidase activity"/>
    <property type="evidence" value="ECO:0007669"/>
    <property type="project" value="UniProtKB-UniRule"/>
</dbReference>
<dbReference type="EnsemblMetazoa" id="XM_038215797.1">
    <property type="protein sequence ID" value="XP_038071725.1"/>
    <property type="gene ID" value="LOC119740470"/>
</dbReference>
<dbReference type="InterPro" id="IPR034035">
    <property type="entry name" value="Astacin-like_dom"/>
</dbReference>
<feature type="binding site" evidence="9">
    <location>
        <position position="173"/>
    </location>
    <ligand>
        <name>Zn(2+)</name>
        <dbReference type="ChEBI" id="CHEBI:29105"/>
        <note>catalytic</note>
    </ligand>
</feature>
<evidence type="ECO:0000256" key="7">
    <source>
        <dbReference type="ARBA" id="ARBA00023157"/>
    </source>
</evidence>
<dbReference type="CDD" id="cd04280">
    <property type="entry name" value="ZnMc_astacin_like"/>
    <property type="match status" value="1"/>
</dbReference>
<dbReference type="AlphaFoldDB" id="A0A914B7D7"/>
<evidence type="ECO:0000256" key="4">
    <source>
        <dbReference type="ARBA" id="ARBA00022801"/>
    </source>
</evidence>
<organism evidence="14 15">
    <name type="scientific">Patiria miniata</name>
    <name type="common">Bat star</name>
    <name type="synonym">Asterina miniata</name>
    <dbReference type="NCBI Taxonomy" id="46514"/>
    <lineage>
        <taxon>Eukaryota</taxon>
        <taxon>Metazoa</taxon>
        <taxon>Echinodermata</taxon>
        <taxon>Eleutherozoa</taxon>
        <taxon>Asterozoa</taxon>
        <taxon>Asteroidea</taxon>
        <taxon>Valvatacea</taxon>
        <taxon>Valvatida</taxon>
        <taxon>Asterinidae</taxon>
        <taxon>Patiria</taxon>
    </lineage>
</organism>
<keyword evidence="15" id="KW-1185">Reference proteome</keyword>
<dbReference type="GO" id="GO:0018996">
    <property type="term" value="P:molting cycle, collagen and cuticulin-based cuticle"/>
    <property type="evidence" value="ECO:0007669"/>
    <property type="project" value="UniProtKB-ARBA"/>
</dbReference>
<dbReference type="PROSITE" id="PS50026">
    <property type="entry name" value="EGF_3"/>
    <property type="match status" value="1"/>
</dbReference>
<dbReference type="Gene3D" id="3.40.390.10">
    <property type="entry name" value="Collagenase (Catalytic Domain)"/>
    <property type="match status" value="1"/>
</dbReference>
<keyword evidence="4 9" id="KW-0378">Hydrolase</keyword>
<dbReference type="RefSeq" id="XP_038071725.1">
    <property type="nucleotide sequence ID" value="XM_038215797.1"/>
</dbReference>
<feature type="disulfide bond" evidence="8">
    <location>
        <begin position="304"/>
        <end position="313"/>
    </location>
</feature>
<feature type="binding site" evidence="9">
    <location>
        <position position="177"/>
    </location>
    <ligand>
        <name>Zn(2+)</name>
        <dbReference type="ChEBI" id="CHEBI:29105"/>
        <note>catalytic</note>
    </ligand>
</feature>
<dbReference type="PANTHER" id="PTHR10127:SF780">
    <property type="entry name" value="METALLOENDOPEPTIDASE"/>
    <property type="match status" value="1"/>
</dbReference>
<evidence type="ECO:0000256" key="9">
    <source>
        <dbReference type="PROSITE-ProRule" id="PRU01211"/>
    </source>
</evidence>
<dbReference type="PRINTS" id="PR00480">
    <property type="entry name" value="ASTACIN"/>
</dbReference>
<dbReference type="OMA" id="YRTIQHE"/>
<keyword evidence="1 8" id="KW-0245">EGF-like domain</keyword>
<evidence type="ECO:0000259" key="13">
    <source>
        <dbReference type="PROSITE" id="PS51864"/>
    </source>
</evidence>
<feature type="chain" id="PRO_5038154506" description="Metalloendopeptidase" evidence="10">
    <location>
        <begin position="21"/>
        <end position="562"/>
    </location>
</feature>
<protein>
    <recommendedName>
        <fullName evidence="10">Metalloendopeptidase</fullName>
        <ecNumber evidence="10">3.4.24.-</ecNumber>
    </recommendedName>
</protein>
<dbReference type="FunFam" id="3.40.390.10:FF:000028">
    <property type="entry name" value="Zinc metalloproteinase"/>
    <property type="match status" value="1"/>
</dbReference>
<dbReference type="InterPro" id="IPR035914">
    <property type="entry name" value="Sperma_CUB_dom_sf"/>
</dbReference>
<dbReference type="Pfam" id="PF01400">
    <property type="entry name" value="Astacin"/>
    <property type="match status" value="1"/>
</dbReference>
<dbReference type="SMART" id="SM00235">
    <property type="entry name" value="ZnMc"/>
    <property type="match status" value="1"/>
</dbReference>
<evidence type="ECO:0000256" key="5">
    <source>
        <dbReference type="ARBA" id="ARBA00022833"/>
    </source>
</evidence>
<sequence length="562" mass="60728">MRVSVVALLCLLAWSGWVSGYAVDKRSAGDGRAATKKGEPAEAEVSAGTFQSDMKLGVYENEVKERIQDAKTGRQRRKAMANTNFRWPNGIIPYVITDSSAGDSSAIENAMDLWESQTCITFVPYSSDLGLGHQDYISFMKGDGCWSYIGKQGTGAQDISIGSGCTVLGTAAHEIAHAMGFHHEQSRSDRDDYVAILYENVRKGLAENFDKYEADTESLTHGLPYDPTSVMHYNTRYFSSNGQPTITTKNVLDQFDLGQRNYLSFYDVYLANIIYECIFDCSDSLSCKNGGFEAMIAGTCKCTCPPGYTGAQCEVDNSASLSKCRYELTEAGGSIKSPNYPSNYDNGLTCAWYIKGKPGSTITLTFEFMDVEDDVACAWDSVAVRTTSMFADDQKFCGTTLPPVQVSSSNEMMVVLTTDVSYACRGFAANYVIDEPSGSASCSGACGGTLKDSGCLTSPNYPSNYDNSVDCTWTIEVAEGSRVALDITALDVGSPGTKCLDDALQISLTGGDATQVRSLKVCGTDLPSGPIVSLGNKMTLRFKTDESYQSSGFEASFRTLTT</sequence>
<keyword evidence="10" id="KW-0732">Signal</keyword>
<feature type="domain" description="CUB" evidence="11">
    <location>
        <begin position="324"/>
        <end position="434"/>
    </location>
</feature>